<comment type="caution">
    <text evidence="3">The sequence shown here is derived from an EMBL/GenBank/DDBJ whole genome shotgun (WGS) entry which is preliminary data.</text>
</comment>
<dbReference type="RefSeq" id="WP_125441516.1">
    <property type="nucleotide sequence ID" value="NZ_RJNJ01000007.1"/>
</dbReference>
<evidence type="ECO:0000313" key="4">
    <source>
        <dbReference type="Proteomes" id="UP000267593"/>
    </source>
</evidence>
<feature type="transmembrane region" description="Helical" evidence="2">
    <location>
        <begin position="42"/>
        <end position="64"/>
    </location>
</feature>
<feature type="transmembrane region" description="Helical" evidence="2">
    <location>
        <begin position="15"/>
        <end position="36"/>
    </location>
</feature>
<organism evidence="3 4">
    <name type="scientific">Streptococcus oralis</name>
    <dbReference type="NCBI Taxonomy" id="1303"/>
    <lineage>
        <taxon>Bacteria</taxon>
        <taxon>Bacillati</taxon>
        <taxon>Bacillota</taxon>
        <taxon>Bacilli</taxon>
        <taxon>Lactobacillales</taxon>
        <taxon>Streptococcaceae</taxon>
        <taxon>Streptococcus</taxon>
    </lineage>
</organism>
<feature type="transmembrane region" description="Helical" evidence="2">
    <location>
        <begin position="96"/>
        <end position="114"/>
    </location>
</feature>
<evidence type="ECO:0000256" key="1">
    <source>
        <dbReference type="SAM" id="MobiDB-lite"/>
    </source>
</evidence>
<keyword evidence="2" id="KW-1133">Transmembrane helix</keyword>
<sequence length="164" mass="18882">MPQERYLQIKKEYKVRLVLVVFLLVLSFILYLFIILSFSRHIPFIATVMGTVIPFNYFLLVPVWQEKKAIEEKHPEWKNLSTSGVKVPSSESDKKILPFIGTVLALFFSFAMLYRPVKVNTKIPTVEEIKNMPRFDNNYTPKSKSSSSSEPVSKSDLNETSSTN</sequence>
<proteinExistence type="predicted"/>
<keyword evidence="2" id="KW-0812">Transmembrane</keyword>
<feature type="region of interest" description="Disordered" evidence="1">
    <location>
        <begin position="134"/>
        <end position="164"/>
    </location>
</feature>
<dbReference type="Proteomes" id="UP000267593">
    <property type="component" value="Unassembled WGS sequence"/>
</dbReference>
<accession>A0A3R9IXT1</accession>
<keyword evidence="2" id="KW-0472">Membrane</keyword>
<evidence type="ECO:0000256" key="2">
    <source>
        <dbReference type="SAM" id="Phobius"/>
    </source>
</evidence>
<dbReference type="EMBL" id="RJNJ01000007">
    <property type="protein sequence ID" value="RSI67344.1"/>
    <property type="molecule type" value="Genomic_DNA"/>
</dbReference>
<gene>
    <name evidence="3" type="ORF">D8863_07120</name>
</gene>
<feature type="compositionally biased region" description="Low complexity" evidence="1">
    <location>
        <begin position="142"/>
        <end position="155"/>
    </location>
</feature>
<reference evidence="3 4" key="1">
    <citation type="submission" date="2018-11" db="EMBL/GenBank/DDBJ databases">
        <title>Species Designations Belie Phenotypic and Genotypic Heterogeneity in Oral Streptococci.</title>
        <authorList>
            <person name="Velsko I."/>
        </authorList>
    </citation>
    <scope>NUCLEOTIDE SEQUENCE [LARGE SCALE GENOMIC DNA]</scope>
    <source>
        <strain evidence="3 4">BCC63</strain>
    </source>
</reference>
<name>A0A3R9IXT1_STROR</name>
<evidence type="ECO:0000313" key="3">
    <source>
        <dbReference type="EMBL" id="RSI67344.1"/>
    </source>
</evidence>
<dbReference type="AlphaFoldDB" id="A0A3R9IXT1"/>
<protein>
    <submittedName>
        <fullName evidence="3">Uncharacterized protein</fullName>
    </submittedName>
</protein>